<name>A0A6J5KUK8_9CAUD</name>
<protein>
    <submittedName>
        <fullName evidence="2">Uncharacterized protein</fullName>
    </submittedName>
</protein>
<organism evidence="2">
    <name type="scientific">uncultured Caudovirales phage</name>
    <dbReference type="NCBI Taxonomy" id="2100421"/>
    <lineage>
        <taxon>Viruses</taxon>
        <taxon>Duplodnaviria</taxon>
        <taxon>Heunggongvirae</taxon>
        <taxon>Uroviricota</taxon>
        <taxon>Caudoviricetes</taxon>
        <taxon>Peduoviridae</taxon>
        <taxon>Maltschvirus</taxon>
        <taxon>Maltschvirus maltsch</taxon>
    </lineage>
</organism>
<reference evidence="2" key="1">
    <citation type="submission" date="2020-04" db="EMBL/GenBank/DDBJ databases">
        <authorList>
            <person name="Chiriac C."/>
            <person name="Salcher M."/>
            <person name="Ghai R."/>
            <person name="Kavagutti S V."/>
        </authorList>
    </citation>
    <scope>NUCLEOTIDE SEQUENCE</scope>
</reference>
<gene>
    <name evidence="2" type="ORF">UFOVP61_21</name>
</gene>
<evidence type="ECO:0000313" key="2">
    <source>
        <dbReference type="EMBL" id="CAB4124597.1"/>
    </source>
</evidence>
<feature type="compositionally biased region" description="Basic and acidic residues" evidence="1">
    <location>
        <begin position="1"/>
        <end position="12"/>
    </location>
</feature>
<feature type="compositionally biased region" description="Polar residues" evidence="1">
    <location>
        <begin position="16"/>
        <end position="28"/>
    </location>
</feature>
<dbReference type="EMBL" id="LR796184">
    <property type="protein sequence ID" value="CAB4124597.1"/>
    <property type="molecule type" value="Genomic_DNA"/>
</dbReference>
<accession>A0A6J5KUK8</accession>
<sequence length="45" mass="4946">MRKLTPAEKLREQLGLGSSTFKSEQNPSHTKKGPGRKHLQGKSNG</sequence>
<evidence type="ECO:0000256" key="1">
    <source>
        <dbReference type="SAM" id="MobiDB-lite"/>
    </source>
</evidence>
<proteinExistence type="predicted"/>
<feature type="region of interest" description="Disordered" evidence="1">
    <location>
        <begin position="1"/>
        <end position="45"/>
    </location>
</feature>
<feature type="compositionally biased region" description="Basic residues" evidence="1">
    <location>
        <begin position="29"/>
        <end position="45"/>
    </location>
</feature>